<dbReference type="GO" id="GO:0019029">
    <property type="term" value="C:helical viral capsid"/>
    <property type="evidence" value="ECO:0007669"/>
    <property type="project" value="UniProtKB-KW"/>
</dbReference>
<evidence type="ECO:0000256" key="2">
    <source>
        <dbReference type="ARBA" id="ARBA00004328"/>
    </source>
</evidence>
<keyword evidence="6" id="KW-0946">Virion</keyword>
<dbReference type="GO" id="GO:0019013">
    <property type="term" value="C:viral nucleocapsid"/>
    <property type="evidence" value="ECO:0007669"/>
    <property type="project" value="UniProtKB-KW"/>
</dbReference>
<evidence type="ECO:0000256" key="4">
    <source>
        <dbReference type="ARBA" id="ARBA00022497"/>
    </source>
</evidence>
<dbReference type="Gene3D" id="1.10.3570.10">
    <property type="entry name" value="Rhabdovirus nucleocapsid protein like domain"/>
    <property type="match status" value="1"/>
</dbReference>
<dbReference type="InterPro" id="IPR000448">
    <property type="entry name" value="Rhabdo_ncapsid"/>
</dbReference>
<evidence type="ECO:0000256" key="10">
    <source>
        <dbReference type="ARBA" id="ARBA00023274"/>
    </source>
</evidence>
<dbReference type="GO" id="GO:1990904">
    <property type="term" value="C:ribonucleoprotein complex"/>
    <property type="evidence" value="ECO:0007669"/>
    <property type="project" value="UniProtKB-KW"/>
</dbReference>
<evidence type="ECO:0000313" key="14">
    <source>
        <dbReference type="Proteomes" id="UP000125481"/>
    </source>
</evidence>
<evidence type="ECO:0000256" key="9">
    <source>
        <dbReference type="ARBA" id="ARBA00023200"/>
    </source>
</evidence>
<dbReference type="RefSeq" id="YP_009362160.1">
    <property type="nucleotide sequence ID" value="NC_034536.1"/>
</dbReference>
<feature type="domain" description="Rhabdovirus nucleocapsid" evidence="12">
    <location>
        <begin position="8"/>
        <end position="405"/>
    </location>
</feature>
<keyword evidence="7" id="KW-0694">RNA-binding</keyword>
<evidence type="ECO:0000256" key="1">
    <source>
        <dbReference type="ARBA" id="ARBA00004192"/>
    </source>
</evidence>
<keyword evidence="5" id="KW-0167">Capsid protein</keyword>
<dbReference type="Pfam" id="PF00945">
    <property type="entry name" value="Rhabdo_ncap"/>
    <property type="match status" value="1"/>
</dbReference>
<evidence type="ECO:0000256" key="7">
    <source>
        <dbReference type="ARBA" id="ARBA00022884"/>
    </source>
</evidence>
<dbReference type="SUPFAM" id="SSF140809">
    <property type="entry name" value="Rhabdovirus nucleoprotein-like"/>
    <property type="match status" value="1"/>
</dbReference>
<accession>A0A0D3R0W9</accession>
<dbReference type="InterPro" id="IPR023330">
    <property type="entry name" value="Rhabdovirus_ncapsid_N"/>
</dbReference>
<reference evidence="13 14" key="1">
    <citation type="journal article" date="2015" name="PLoS Pathog.">
        <title>Evolution of genome size and complexity in the rhabdoviridae.</title>
        <authorList>
            <person name="Walker P.J."/>
            <person name="Firth C."/>
            <person name="Widen S.G."/>
            <person name="Blasdell K.R."/>
            <person name="Guzman H."/>
            <person name="Wood T.G."/>
            <person name="Paradkar P.N."/>
            <person name="Holmes E.C."/>
            <person name="Tesh R.B."/>
            <person name="Vasilakis N."/>
        </authorList>
    </citation>
    <scope>NUCLEOTIDE SEQUENCE [LARGE SCALE GENOMIC DNA]</scope>
    <source>
        <strain evidence="13">BeAr427036</strain>
    </source>
</reference>
<keyword evidence="4" id="KW-1139">Helical capsid protein</keyword>
<keyword evidence="9" id="KW-1035">Host cytoplasm</keyword>
<evidence type="ECO:0000256" key="5">
    <source>
        <dbReference type="ARBA" id="ARBA00022561"/>
    </source>
</evidence>
<dbReference type="GeneID" id="37627394"/>
<evidence type="ECO:0000256" key="11">
    <source>
        <dbReference type="ARBA" id="ARBA00033344"/>
    </source>
</evidence>
<keyword evidence="10" id="KW-0687">Ribonucleoprotein</keyword>
<name>A0A0D3R0W9_9RHAB</name>
<comment type="subcellular location">
    <subcellularLocation>
        <location evidence="1">Host cytoplasm</location>
    </subcellularLocation>
    <subcellularLocation>
        <location evidence="2">Virion</location>
    </subcellularLocation>
</comment>
<evidence type="ECO:0000256" key="8">
    <source>
        <dbReference type="ARBA" id="ARBA00023086"/>
    </source>
</evidence>
<sequence length="422" mass="47462">MFCTVKQELVTITLPQENVQVQYPSEFFSTVKDKPTLVIPQGSYDLTEVRNAVRTGMDLLDLKLPLVLRYLQLVFEGVKDKLIKPWSSFGVQIGDADQEVTPLSMYQVNVLTEDKIGAATTKTAGKEDDVWMVFWLMSVYRISRTGNQNYRDALVERLNGVLRSISPEAVDITDNKAVTGNWINNTSYCKLVAGLDMFLNMFKNHERSAWRMGTLPSRGRDCAALASFSHAVTVTNLEPEEVLDWIFCGSVAEEVCRMMKPGQELDKVDSYFHYMMDMNLSTRSPYSATANPQFYTMMHMVCCLMHSERSKNSRLSSENNLSNLYANSAVMAYAVGKSLSFRKAFIKPGTQNPDEVAAASEEIIGDDADQLPADKDPVAWYMMLKDHNMTLPEKIAAYAKSEARKLSNLRPATVGKFLFETA</sequence>
<dbReference type="KEGG" id="vg:37627394"/>
<organism evidence="13 14">
    <name type="scientific">Itacaiunas virus</name>
    <dbReference type="NCBI Taxonomy" id="490111"/>
    <lineage>
        <taxon>Viruses</taxon>
        <taxon>Riboviria</taxon>
        <taxon>Orthornavirae</taxon>
        <taxon>Negarnaviricota</taxon>
        <taxon>Haploviricotina</taxon>
        <taxon>Monjiviricetes</taxon>
        <taxon>Mononegavirales</taxon>
        <taxon>Rhabdoviridae</taxon>
        <taxon>Alpharhabdovirinae</taxon>
        <taxon>Curiovirus</taxon>
        <taxon>Curiovirus itacaiunas</taxon>
    </lineage>
</organism>
<proteinExistence type="predicted"/>
<dbReference type="GO" id="GO:0003723">
    <property type="term" value="F:RNA binding"/>
    <property type="evidence" value="ECO:0007669"/>
    <property type="project" value="UniProtKB-KW"/>
</dbReference>
<keyword evidence="14" id="KW-1185">Reference proteome</keyword>
<evidence type="ECO:0000256" key="6">
    <source>
        <dbReference type="ARBA" id="ARBA00022844"/>
    </source>
</evidence>
<keyword evidence="8 13" id="KW-0543">Viral nucleoprotein</keyword>
<dbReference type="InterPro" id="IPR023331">
    <property type="entry name" value="Rhabdovirus_ncapsid_C"/>
</dbReference>
<dbReference type="Proteomes" id="UP000125481">
    <property type="component" value="Segment"/>
</dbReference>
<dbReference type="EMBL" id="KM204984">
    <property type="protein sequence ID" value="AJR28284.1"/>
    <property type="molecule type" value="Viral_cRNA"/>
</dbReference>
<evidence type="ECO:0000313" key="13">
    <source>
        <dbReference type="EMBL" id="AJR28284.1"/>
    </source>
</evidence>
<protein>
    <recommendedName>
        <fullName evidence="3">Nucleoprotein</fullName>
    </recommendedName>
    <alternativeName>
        <fullName evidence="11">Nucleocapsid protein</fullName>
    </alternativeName>
</protein>
<dbReference type="InterPro" id="IPR035961">
    <property type="entry name" value="Rhabdovirus_nucleoprotein-like"/>
</dbReference>
<evidence type="ECO:0000256" key="3">
    <source>
        <dbReference type="ARBA" id="ARBA00014389"/>
    </source>
</evidence>
<dbReference type="GO" id="GO:0030430">
    <property type="term" value="C:host cell cytoplasm"/>
    <property type="evidence" value="ECO:0007669"/>
    <property type="project" value="UniProtKB-SubCell"/>
</dbReference>
<evidence type="ECO:0000259" key="12">
    <source>
        <dbReference type="Pfam" id="PF00945"/>
    </source>
</evidence>
<dbReference type="OrthoDB" id="22890at10239"/>
<dbReference type="Gene3D" id="1.10.3610.10">
    <property type="entry name" value="Nucleoprotein"/>
    <property type="match status" value="1"/>
</dbReference>